<organism evidence="1 2">
    <name type="scientific">Lyophyllum shimeji</name>
    <name type="common">Hon-shimeji</name>
    <name type="synonym">Tricholoma shimeji</name>
    <dbReference type="NCBI Taxonomy" id="47721"/>
    <lineage>
        <taxon>Eukaryota</taxon>
        <taxon>Fungi</taxon>
        <taxon>Dikarya</taxon>
        <taxon>Basidiomycota</taxon>
        <taxon>Agaricomycotina</taxon>
        <taxon>Agaricomycetes</taxon>
        <taxon>Agaricomycetidae</taxon>
        <taxon>Agaricales</taxon>
        <taxon>Tricholomatineae</taxon>
        <taxon>Lyophyllaceae</taxon>
        <taxon>Lyophyllum</taxon>
    </lineage>
</organism>
<dbReference type="PANTHER" id="PTHR31048">
    <property type="entry name" value="OS03G0233200 PROTEIN"/>
    <property type="match status" value="1"/>
</dbReference>
<dbReference type="SMART" id="SM00205">
    <property type="entry name" value="THN"/>
    <property type="match status" value="1"/>
</dbReference>
<dbReference type="AlphaFoldDB" id="A0A9P3PPX6"/>
<comment type="caution">
    <text evidence="1">The sequence shown here is derived from an EMBL/GenBank/DDBJ whole genome shotgun (WGS) entry which is preliminary data.</text>
</comment>
<dbReference type="Proteomes" id="UP001063166">
    <property type="component" value="Unassembled WGS sequence"/>
</dbReference>
<dbReference type="InterPro" id="IPR001938">
    <property type="entry name" value="Thaumatin"/>
</dbReference>
<gene>
    <name evidence="1" type="ORF">LshimejAT787_0704080</name>
</gene>
<dbReference type="Pfam" id="PF00314">
    <property type="entry name" value="Thaumatin"/>
    <property type="match status" value="1"/>
</dbReference>
<dbReference type="SUPFAM" id="SSF49870">
    <property type="entry name" value="Osmotin, thaumatin-like protein"/>
    <property type="match status" value="1"/>
</dbReference>
<evidence type="ECO:0000313" key="1">
    <source>
        <dbReference type="EMBL" id="GLB39898.1"/>
    </source>
</evidence>
<dbReference type="PROSITE" id="PS51367">
    <property type="entry name" value="THAUMATIN_2"/>
    <property type="match status" value="1"/>
</dbReference>
<reference evidence="1" key="1">
    <citation type="submission" date="2022-07" db="EMBL/GenBank/DDBJ databases">
        <title>The genome of Lyophyllum shimeji provides insight into the initial evolution of ectomycorrhizal fungal genome.</title>
        <authorList>
            <person name="Kobayashi Y."/>
            <person name="Shibata T."/>
            <person name="Hirakawa H."/>
            <person name="Shigenobu S."/>
            <person name="Nishiyama T."/>
            <person name="Yamada A."/>
            <person name="Hasebe M."/>
            <person name="Kawaguchi M."/>
        </authorList>
    </citation>
    <scope>NUCLEOTIDE SEQUENCE</scope>
    <source>
        <strain evidence="1">AT787</strain>
    </source>
</reference>
<keyword evidence="2" id="KW-1185">Reference proteome</keyword>
<name>A0A9P3PPX6_LYOSH</name>
<dbReference type="EMBL" id="BRPK01000007">
    <property type="protein sequence ID" value="GLB39898.1"/>
    <property type="molecule type" value="Genomic_DNA"/>
</dbReference>
<protein>
    <submittedName>
        <fullName evidence="1">Thaumatin-like protein</fullName>
    </submittedName>
</protein>
<accession>A0A9P3PPX6</accession>
<sequence length="281" mass="30332">MPQRVHPPEDRTGYDEALHRPSRLFSRSHVPQLRTGSCTEVHGHQRMQVHSLIFTDPHGVVFPNYTTGWEAPPYTSVIFDVADNWRAGRIWGRTNCDFSKGDPRSPGTCLTGGCNGGLVCDRLSGTGVPPATLAQFNLGGSDKDTFDRSHLRFENTVSIVDGFNLPMRISNSAECPVAECAADLIVNCPAVLKGPFDASGVALGCKSACLANLDGNPANSANCCTGSHSQQGTCPSSGVQYYGYFKGSCPRTYAYAFDETSGTAVWTCNRRADYTITFCPT</sequence>
<proteinExistence type="predicted"/>
<dbReference type="InterPro" id="IPR037176">
    <property type="entry name" value="Osmotin/thaumatin-like_sf"/>
</dbReference>
<evidence type="ECO:0000313" key="2">
    <source>
        <dbReference type="Proteomes" id="UP001063166"/>
    </source>
</evidence>
<dbReference type="OrthoDB" id="430315at2759"/>
<dbReference type="Gene3D" id="2.60.110.10">
    <property type="entry name" value="Thaumatin"/>
    <property type="match status" value="1"/>
</dbReference>